<dbReference type="OrthoDB" id="9795766at2"/>
<accession>A0A261FEH9</accession>
<dbReference type="GO" id="GO:0003677">
    <property type="term" value="F:DNA binding"/>
    <property type="evidence" value="ECO:0007669"/>
    <property type="project" value="InterPro"/>
</dbReference>
<dbReference type="Gene3D" id="2.10.260.10">
    <property type="match status" value="1"/>
</dbReference>
<organism evidence="2 3">
    <name type="scientific">Bifidobacterium myosotis</name>
    <dbReference type="NCBI Taxonomy" id="1630166"/>
    <lineage>
        <taxon>Bacteria</taxon>
        <taxon>Bacillati</taxon>
        <taxon>Actinomycetota</taxon>
        <taxon>Actinomycetes</taxon>
        <taxon>Bifidobacteriales</taxon>
        <taxon>Bifidobacteriaceae</taxon>
        <taxon>Bifidobacterium</taxon>
    </lineage>
</organism>
<dbReference type="InterPro" id="IPR007159">
    <property type="entry name" value="SpoVT-AbrB_dom"/>
</dbReference>
<name>A0A261FEH9_9BIFI</name>
<keyword evidence="3" id="KW-1185">Reference proteome</keyword>
<dbReference type="SUPFAM" id="SSF89447">
    <property type="entry name" value="AbrB/MazE/MraZ-like"/>
    <property type="match status" value="1"/>
</dbReference>
<sequence length="83" mass="9048">MQTVTISQWGNSCAIRLDKTLLAQLGVQKGALLSPKIENGSLVLTPVRKEVRSSDLDRLFEGYSGEYRGEELNTGAPVGEEII</sequence>
<evidence type="ECO:0000259" key="1">
    <source>
        <dbReference type="SMART" id="SM00966"/>
    </source>
</evidence>
<dbReference type="RefSeq" id="WP_143249170.1">
    <property type="nucleotide sequence ID" value="NZ_MWWW01000028.1"/>
</dbReference>
<proteinExistence type="predicted"/>
<dbReference type="GO" id="GO:0097351">
    <property type="term" value="F:toxin sequestering activity"/>
    <property type="evidence" value="ECO:0007669"/>
    <property type="project" value="InterPro"/>
</dbReference>
<reference evidence="2 3" key="1">
    <citation type="journal article" date="2017" name="BMC Genomics">
        <title>Comparative genomic and phylogenomic analyses of the Bifidobacteriaceae family.</title>
        <authorList>
            <person name="Lugli G.A."/>
            <person name="Milani C."/>
            <person name="Turroni F."/>
            <person name="Duranti S."/>
            <person name="Mancabelli L."/>
            <person name="Mangifesta M."/>
            <person name="Ferrario C."/>
            <person name="Modesto M."/>
            <person name="Mattarelli P."/>
            <person name="Jiri K."/>
            <person name="van Sinderen D."/>
            <person name="Ventura M."/>
        </authorList>
    </citation>
    <scope>NUCLEOTIDE SEQUENCE [LARGE SCALE GENOMIC DNA]</scope>
    <source>
        <strain evidence="2 3">DSM 100196</strain>
    </source>
</reference>
<dbReference type="InterPro" id="IPR039052">
    <property type="entry name" value="Antitox_PemI-like"/>
</dbReference>
<dbReference type="SMART" id="SM00966">
    <property type="entry name" value="SpoVT_AbrB"/>
    <property type="match status" value="1"/>
</dbReference>
<protein>
    <submittedName>
        <fullName evidence="2">PbsX family transcriptional regulator</fullName>
    </submittedName>
</protein>
<dbReference type="EMBL" id="MWWW01000028">
    <property type="protein sequence ID" value="OZG57435.1"/>
    <property type="molecule type" value="Genomic_DNA"/>
</dbReference>
<comment type="caution">
    <text evidence="2">The sequence shown here is derived from an EMBL/GenBank/DDBJ whole genome shotgun (WGS) entry which is preliminary data.</text>
</comment>
<evidence type="ECO:0000313" key="3">
    <source>
        <dbReference type="Proteomes" id="UP000216871"/>
    </source>
</evidence>
<feature type="domain" description="SpoVT-AbrB" evidence="1">
    <location>
        <begin position="7"/>
        <end position="52"/>
    </location>
</feature>
<evidence type="ECO:0000313" key="2">
    <source>
        <dbReference type="EMBL" id="OZG57435.1"/>
    </source>
</evidence>
<dbReference type="AlphaFoldDB" id="A0A261FEH9"/>
<gene>
    <name evidence="2" type="ORF">BMYO_1932</name>
</gene>
<dbReference type="Proteomes" id="UP000216871">
    <property type="component" value="Unassembled WGS sequence"/>
</dbReference>
<dbReference type="InterPro" id="IPR037914">
    <property type="entry name" value="SpoVT-AbrB_sf"/>
</dbReference>
<dbReference type="PANTHER" id="PTHR40516">
    <property type="entry name" value="ANTITOXIN CHPS-RELATED"/>
    <property type="match status" value="1"/>
</dbReference>
<dbReference type="PANTHER" id="PTHR40516:SF1">
    <property type="entry name" value="ANTITOXIN CHPS-RELATED"/>
    <property type="match status" value="1"/>
</dbReference>